<feature type="domain" description="S1 motif" evidence="10">
    <location>
        <begin position="630"/>
        <end position="701"/>
    </location>
</feature>
<dbReference type="InterPro" id="IPR003029">
    <property type="entry name" value="S1_domain"/>
</dbReference>
<evidence type="ECO:0000256" key="2">
    <source>
        <dbReference type="ARBA" id="ARBA00022490"/>
    </source>
</evidence>
<keyword evidence="2 8" id="KW-0963">Cytoplasm</keyword>
<dbReference type="InterPro" id="IPR036612">
    <property type="entry name" value="KH_dom_type_1_sf"/>
</dbReference>
<protein>
    <recommendedName>
        <fullName evidence="8">Polyribonucleotide nucleotidyltransferase</fullName>
        <ecNumber evidence="8">2.7.7.8</ecNumber>
    </recommendedName>
    <alternativeName>
        <fullName evidence="8">Polynucleotide phosphorylase</fullName>
        <shortName evidence="8">PNPase</shortName>
    </alternativeName>
</protein>
<comment type="subcellular location">
    <subcellularLocation>
        <location evidence="8">Cytoplasm</location>
    </subcellularLocation>
</comment>
<dbReference type="Pfam" id="PF00575">
    <property type="entry name" value="S1"/>
    <property type="match status" value="1"/>
</dbReference>
<evidence type="ECO:0000313" key="12">
    <source>
        <dbReference type="Proteomes" id="UP001139461"/>
    </source>
</evidence>
<keyword evidence="7 8" id="KW-0694">RNA-binding</keyword>
<sequence>MIPKVFKEVIDLGDGREITLETGKLAKQAHGSVVVQSGKCMLLCTVVSNYEQKDLDFLPLTVDYREKFAASGRYPGGFFKREARPSDGEVLTMRLVDRVLRPLFPKDYHSETQVMIQLMSHDDDVMPDAMAGLAASAAIQLSDFPFECAISEARVGRVNGEFVINPSRAQLEESDIDMVIGASIDSVMMVEGEMKEISEEEMVEAIKFAHEHIKKQCEAQIRLAEAVGRKTVREYEPEREDEDLKKKVHDMAYDKVYAVAQSASAKHERTDAFSAIKEEIKATFSEEELEDFGDLISRYYYKAEKEAVRDLTLNEGLRLDGRKTDEIRPIWCEVDYLPSVHGSAIFTRGETQALATVTLGTSREANQIDMPSYEGEETFYLHYNFPPFSTGEARPIRGTSRREVGHGNLAQRALKGMIPADCPYTVRVVSEVLESNGSSSMATVCSGTMALMDAGVQLKKPVSGIAMGLISDAESGKYAVLSDILGDEDHLGDMDFKVTGTADGITACQMDIKVKGLSYEILVNALKQAADGRLHILDKLVETIAEPNSDVKPHAPKMVTVTIPNEYIGALIGPGGKVIQELQKATKTTIVINEDPVTEEGIVEILGTNQEGIDAVLARIDSLTFKPEVGNSYKVKVIKMLDFGAVVEYLDAPGNENLLHVSELAWERTENVTDVVNMGDVFEVKFLGFDPRTKKEKVSRKALLDKPEGYKERAPRDNNRSGNRDNRGRDNRNRDNRDRDRKRD</sequence>
<evidence type="ECO:0000313" key="11">
    <source>
        <dbReference type="EMBL" id="MCG2418215.1"/>
    </source>
</evidence>
<evidence type="ECO:0000256" key="3">
    <source>
        <dbReference type="ARBA" id="ARBA00022679"/>
    </source>
</evidence>
<dbReference type="InterPro" id="IPR020568">
    <property type="entry name" value="Ribosomal_Su5_D2-typ_SF"/>
</dbReference>
<dbReference type="GO" id="GO:0000287">
    <property type="term" value="F:magnesium ion binding"/>
    <property type="evidence" value="ECO:0007669"/>
    <property type="project" value="UniProtKB-UniRule"/>
</dbReference>
<dbReference type="FunFam" id="3.30.1370.10:FF:000001">
    <property type="entry name" value="Polyribonucleotide nucleotidyltransferase"/>
    <property type="match status" value="1"/>
</dbReference>
<dbReference type="PANTHER" id="PTHR11252">
    <property type="entry name" value="POLYRIBONUCLEOTIDE NUCLEOTIDYLTRANSFERASE"/>
    <property type="match status" value="1"/>
</dbReference>
<dbReference type="InterPro" id="IPR012162">
    <property type="entry name" value="PNPase"/>
</dbReference>
<dbReference type="InterPro" id="IPR015848">
    <property type="entry name" value="PNPase_PH_RNA-bd_bac/org-type"/>
</dbReference>
<dbReference type="SUPFAM" id="SSF54791">
    <property type="entry name" value="Eukaryotic type KH-domain (KH-domain type I)"/>
    <property type="match status" value="1"/>
</dbReference>
<evidence type="ECO:0000256" key="6">
    <source>
        <dbReference type="ARBA" id="ARBA00022842"/>
    </source>
</evidence>
<dbReference type="PROSITE" id="PS50084">
    <property type="entry name" value="KH_TYPE_1"/>
    <property type="match status" value="1"/>
</dbReference>
<dbReference type="InterPro" id="IPR036456">
    <property type="entry name" value="PNPase_PH_RNA-bd_sf"/>
</dbReference>
<dbReference type="PIRSF" id="PIRSF005499">
    <property type="entry name" value="PNPase"/>
    <property type="match status" value="1"/>
</dbReference>
<dbReference type="InterPro" id="IPR001247">
    <property type="entry name" value="ExoRNase_PH_dom1"/>
</dbReference>
<dbReference type="InterPro" id="IPR036345">
    <property type="entry name" value="ExoRNase_PH_dom2_sf"/>
</dbReference>
<dbReference type="RefSeq" id="WP_237602029.1">
    <property type="nucleotide sequence ID" value="NZ_JAIRBA010000005.1"/>
</dbReference>
<dbReference type="InterPro" id="IPR004087">
    <property type="entry name" value="KH_dom"/>
</dbReference>
<dbReference type="AlphaFoldDB" id="A0A9X1QTS1"/>
<dbReference type="CDD" id="cd02393">
    <property type="entry name" value="KH-I_PNPase"/>
    <property type="match status" value="1"/>
</dbReference>
<dbReference type="GO" id="GO:0000175">
    <property type="term" value="F:3'-5'-RNA exonuclease activity"/>
    <property type="evidence" value="ECO:0007669"/>
    <property type="project" value="TreeGrafter"/>
</dbReference>
<comment type="function">
    <text evidence="8">Involved in mRNA degradation. Catalyzes the phosphorolysis of single-stranded polyribonucleotides processively in the 3'- to 5'-direction.</text>
</comment>
<feature type="region of interest" description="Disordered" evidence="9">
    <location>
        <begin position="697"/>
        <end position="744"/>
    </location>
</feature>
<comment type="catalytic activity">
    <reaction evidence="8">
        <text>RNA(n+1) + phosphate = RNA(n) + a ribonucleoside 5'-diphosphate</text>
        <dbReference type="Rhea" id="RHEA:22096"/>
        <dbReference type="Rhea" id="RHEA-COMP:14527"/>
        <dbReference type="Rhea" id="RHEA-COMP:17342"/>
        <dbReference type="ChEBI" id="CHEBI:43474"/>
        <dbReference type="ChEBI" id="CHEBI:57930"/>
        <dbReference type="ChEBI" id="CHEBI:140395"/>
        <dbReference type="EC" id="2.7.7.8"/>
    </reaction>
</comment>
<dbReference type="SMART" id="SM00322">
    <property type="entry name" value="KH"/>
    <property type="match status" value="1"/>
</dbReference>
<dbReference type="GO" id="GO:0003723">
    <property type="term" value="F:RNA binding"/>
    <property type="evidence" value="ECO:0007669"/>
    <property type="project" value="UniProtKB-UniRule"/>
</dbReference>
<dbReference type="GO" id="GO:0006402">
    <property type="term" value="P:mRNA catabolic process"/>
    <property type="evidence" value="ECO:0007669"/>
    <property type="project" value="UniProtKB-UniRule"/>
</dbReference>
<keyword evidence="4 8" id="KW-0548">Nucleotidyltransferase</keyword>
<name>A0A9X1QTS1_9FLAO</name>
<evidence type="ECO:0000256" key="4">
    <source>
        <dbReference type="ARBA" id="ARBA00022695"/>
    </source>
</evidence>
<dbReference type="NCBIfam" id="NF008805">
    <property type="entry name" value="PRK11824.1"/>
    <property type="match status" value="1"/>
</dbReference>
<dbReference type="EC" id="2.7.7.8" evidence="8"/>
<dbReference type="SUPFAM" id="SSF55666">
    <property type="entry name" value="Ribonuclease PH domain 2-like"/>
    <property type="match status" value="2"/>
</dbReference>
<comment type="cofactor">
    <cofactor evidence="8">
        <name>Mg(2+)</name>
        <dbReference type="ChEBI" id="CHEBI:18420"/>
    </cofactor>
</comment>
<dbReference type="InterPro" id="IPR027408">
    <property type="entry name" value="PNPase/RNase_PH_dom_sf"/>
</dbReference>
<dbReference type="InterPro" id="IPR012340">
    <property type="entry name" value="NA-bd_OB-fold"/>
</dbReference>
<dbReference type="CDD" id="cd11364">
    <property type="entry name" value="RNase_PH_PNPase_2"/>
    <property type="match status" value="1"/>
</dbReference>
<dbReference type="Proteomes" id="UP001139461">
    <property type="component" value="Unassembled WGS sequence"/>
</dbReference>
<dbReference type="Gene3D" id="3.30.230.70">
    <property type="entry name" value="GHMP Kinase, N-terminal domain"/>
    <property type="match status" value="2"/>
</dbReference>
<dbReference type="Gene3D" id="2.40.50.140">
    <property type="entry name" value="Nucleic acid-binding proteins"/>
    <property type="match status" value="1"/>
</dbReference>
<dbReference type="EMBL" id="JAIRBA010000005">
    <property type="protein sequence ID" value="MCG2418215.1"/>
    <property type="molecule type" value="Genomic_DNA"/>
</dbReference>
<reference evidence="11" key="1">
    <citation type="submission" date="2021-09" db="EMBL/GenBank/DDBJ databases">
        <title>Genome of Aequorivita sp. strain F47161.</title>
        <authorList>
            <person name="Wang Y."/>
        </authorList>
    </citation>
    <scope>NUCLEOTIDE SEQUENCE</scope>
    <source>
        <strain evidence="11">F47161</strain>
    </source>
</reference>
<evidence type="ECO:0000256" key="1">
    <source>
        <dbReference type="ARBA" id="ARBA00007404"/>
    </source>
</evidence>
<dbReference type="Pfam" id="PF03725">
    <property type="entry name" value="RNase_PH_C"/>
    <property type="match status" value="1"/>
</dbReference>
<feature type="binding site" evidence="8">
    <location>
        <position position="489"/>
    </location>
    <ligand>
        <name>Mg(2+)</name>
        <dbReference type="ChEBI" id="CHEBI:18420"/>
    </ligand>
</feature>
<dbReference type="Pfam" id="PF00013">
    <property type="entry name" value="KH_1"/>
    <property type="match status" value="1"/>
</dbReference>
<feature type="binding site" evidence="8">
    <location>
        <position position="495"/>
    </location>
    <ligand>
        <name>Mg(2+)</name>
        <dbReference type="ChEBI" id="CHEBI:18420"/>
    </ligand>
</feature>
<keyword evidence="3 8" id="KW-0808">Transferase</keyword>
<dbReference type="PANTHER" id="PTHR11252:SF0">
    <property type="entry name" value="POLYRIBONUCLEOTIDE NUCLEOTIDYLTRANSFERASE 1, MITOCHONDRIAL"/>
    <property type="match status" value="1"/>
</dbReference>
<evidence type="ECO:0000256" key="9">
    <source>
        <dbReference type="SAM" id="MobiDB-lite"/>
    </source>
</evidence>
<comment type="caution">
    <text evidence="11">The sequence shown here is derived from an EMBL/GenBank/DDBJ whole genome shotgun (WGS) entry which is preliminary data.</text>
</comment>
<dbReference type="FunFam" id="3.30.230.70:FF:000002">
    <property type="entry name" value="Polyribonucleotide nucleotidyltransferase"/>
    <property type="match status" value="1"/>
</dbReference>
<dbReference type="InterPro" id="IPR015847">
    <property type="entry name" value="ExoRNase_PH_dom2"/>
</dbReference>
<evidence type="ECO:0000259" key="10">
    <source>
        <dbReference type="PROSITE" id="PS50126"/>
    </source>
</evidence>
<dbReference type="Gene3D" id="3.30.1370.10">
    <property type="entry name" value="K Homology domain, type 1"/>
    <property type="match status" value="1"/>
</dbReference>
<accession>A0A9X1QTS1</accession>
<dbReference type="InterPro" id="IPR004088">
    <property type="entry name" value="KH_dom_type_1"/>
</dbReference>
<dbReference type="PROSITE" id="PS50126">
    <property type="entry name" value="S1"/>
    <property type="match status" value="1"/>
</dbReference>
<dbReference type="FunFam" id="3.30.230.70:FF:000001">
    <property type="entry name" value="Polyribonucleotide nucleotidyltransferase"/>
    <property type="match status" value="1"/>
</dbReference>
<proteinExistence type="inferred from homology"/>
<keyword evidence="6 8" id="KW-0460">Magnesium</keyword>
<gene>
    <name evidence="8" type="primary">pnp</name>
    <name evidence="11" type="ORF">K8089_04205</name>
</gene>
<dbReference type="NCBIfam" id="TIGR03591">
    <property type="entry name" value="polynuc_phos"/>
    <property type="match status" value="1"/>
</dbReference>
<organism evidence="11 12">
    <name type="scientific">Aequorivita vitellina</name>
    <dbReference type="NCBI Taxonomy" id="2874475"/>
    <lineage>
        <taxon>Bacteria</taxon>
        <taxon>Pseudomonadati</taxon>
        <taxon>Bacteroidota</taxon>
        <taxon>Flavobacteriia</taxon>
        <taxon>Flavobacteriales</taxon>
        <taxon>Flavobacteriaceae</taxon>
        <taxon>Aequorivita</taxon>
    </lineage>
</organism>
<dbReference type="GO" id="GO:0006396">
    <property type="term" value="P:RNA processing"/>
    <property type="evidence" value="ECO:0007669"/>
    <property type="project" value="InterPro"/>
</dbReference>
<dbReference type="SMART" id="SM00316">
    <property type="entry name" value="S1"/>
    <property type="match status" value="1"/>
</dbReference>
<comment type="similarity">
    <text evidence="1 8">Belongs to the polyribonucleotide nucleotidyltransferase family.</text>
</comment>
<evidence type="ECO:0000256" key="8">
    <source>
        <dbReference type="HAMAP-Rule" id="MF_01595"/>
    </source>
</evidence>
<keyword evidence="12" id="KW-1185">Reference proteome</keyword>
<feature type="compositionally biased region" description="Basic and acidic residues" evidence="9">
    <location>
        <begin position="702"/>
        <end position="744"/>
    </location>
</feature>
<dbReference type="Pfam" id="PF01138">
    <property type="entry name" value="RNase_PH"/>
    <property type="match status" value="2"/>
</dbReference>
<dbReference type="SUPFAM" id="SSF54211">
    <property type="entry name" value="Ribosomal protein S5 domain 2-like"/>
    <property type="match status" value="2"/>
</dbReference>
<dbReference type="GO" id="GO:0004654">
    <property type="term" value="F:polyribonucleotide nucleotidyltransferase activity"/>
    <property type="evidence" value="ECO:0007669"/>
    <property type="project" value="UniProtKB-UniRule"/>
</dbReference>
<dbReference type="HAMAP" id="MF_01595">
    <property type="entry name" value="PNPase"/>
    <property type="match status" value="1"/>
</dbReference>
<dbReference type="SUPFAM" id="SSF46915">
    <property type="entry name" value="Polynucleotide phosphorylase/guanosine pentaphosphate synthase (PNPase/GPSI), domain 3"/>
    <property type="match status" value="1"/>
</dbReference>
<keyword evidence="5 8" id="KW-0479">Metal-binding</keyword>
<evidence type="ECO:0000256" key="5">
    <source>
        <dbReference type="ARBA" id="ARBA00022723"/>
    </source>
</evidence>
<dbReference type="SUPFAM" id="SSF50249">
    <property type="entry name" value="Nucleic acid-binding proteins"/>
    <property type="match status" value="1"/>
</dbReference>
<dbReference type="GO" id="GO:0005829">
    <property type="term" value="C:cytosol"/>
    <property type="evidence" value="ECO:0007669"/>
    <property type="project" value="TreeGrafter"/>
</dbReference>
<dbReference type="Pfam" id="PF03726">
    <property type="entry name" value="PNPase"/>
    <property type="match status" value="1"/>
</dbReference>
<evidence type="ECO:0000256" key="7">
    <source>
        <dbReference type="ARBA" id="ARBA00022884"/>
    </source>
</evidence>